<keyword evidence="2" id="KW-0547">Nucleotide-binding</keyword>
<evidence type="ECO:0000313" key="6">
    <source>
        <dbReference type="Proteomes" id="UP001177527"/>
    </source>
</evidence>
<dbReference type="InterPro" id="IPR003593">
    <property type="entry name" value="AAA+_ATPase"/>
</dbReference>
<accession>A0AA95JVE2</accession>
<evidence type="ECO:0000256" key="3">
    <source>
        <dbReference type="ARBA" id="ARBA00022840"/>
    </source>
</evidence>
<dbReference type="PROSITE" id="PS50893">
    <property type="entry name" value="ABC_TRANSPORTER_2"/>
    <property type="match status" value="1"/>
</dbReference>
<keyword evidence="3 5" id="KW-0067">ATP-binding</keyword>
<evidence type="ECO:0000313" key="5">
    <source>
        <dbReference type="EMBL" id="WGL56974.1"/>
    </source>
</evidence>
<organism evidence="5 6">
    <name type="scientific">Kluyvera intermedia</name>
    <name type="common">Enterobacter intermedius</name>
    <dbReference type="NCBI Taxonomy" id="61648"/>
    <lineage>
        <taxon>Bacteria</taxon>
        <taxon>Pseudomonadati</taxon>
        <taxon>Pseudomonadota</taxon>
        <taxon>Gammaproteobacteria</taxon>
        <taxon>Enterobacterales</taxon>
        <taxon>Enterobacteriaceae</taxon>
        <taxon>Kluyvera</taxon>
    </lineage>
</organism>
<evidence type="ECO:0000256" key="2">
    <source>
        <dbReference type="ARBA" id="ARBA00022741"/>
    </source>
</evidence>
<gene>
    <name evidence="5" type="ORF">QBD33_03990</name>
</gene>
<protein>
    <submittedName>
        <fullName evidence="5">Energy-coupling factor ABC transporter ATP-binding protein</fullName>
    </submittedName>
</protein>
<dbReference type="AlphaFoldDB" id="A0AA95JVE2"/>
<dbReference type="GO" id="GO:0016887">
    <property type="term" value="F:ATP hydrolysis activity"/>
    <property type="evidence" value="ECO:0007669"/>
    <property type="project" value="InterPro"/>
</dbReference>
<dbReference type="InterPro" id="IPR050095">
    <property type="entry name" value="ECF_ABC_transporter_ATP-bd"/>
</dbReference>
<dbReference type="GO" id="GO:0042626">
    <property type="term" value="F:ATPase-coupled transmembrane transporter activity"/>
    <property type="evidence" value="ECO:0007669"/>
    <property type="project" value="TreeGrafter"/>
</dbReference>
<sequence>MVTLEQFRYLPTHANRPSASIDFHCATHGMVAIFGDNGSGKSTLAQLMAGWYPDFLPGEVAGTGNLLGVPIGQLSLVEQSQTIQLVQQSPYLQLSGCTFSVEEEVAFGPENLCLPEEEILQRIDNALTLTECQPLRHRHPGTLSGGETQRVVIASALAMHPKILILDEAFSRLTEQATDLLLSRLQRWSQAQRSLVILFERHHSPFRAYCQQAWQLDKGGLTSLC</sequence>
<dbReference type="SUPFAM" id="SSF52540">
    <property type="entry name" value="P-loop containing nucleoside triphosphate hydrolases"/>
    <property type="match status" value="1"/>
</dbReference>
<name>A0AA95JVE2_KLUIN</name>
<dbReference type="InterPro" id="IPR003439">
    <property type="entry name" value="ABC_transporter-like_ATP-bd"/>
</dbReference>
<feature type="domain" description="ABC transporter" evidence="4">
    <location>
        <begin position="2"/>
        <end position="224"/>
    </location>
</feature>
<proteinExistence type="predicted"/>
<dbReference type="SMART" id="SM00382">
    <property type="entry name" value="AAA"/>
    <property type="match status" value="1"/>
</dbReference>
<reference evidence="5" key="1">
    <citation type="submission" date="2023-04" db="EMBL/GenBank/DDBJ databases">
        <title>APH(3)-Id, a novel chromosomal aminoglycoside phosphotransferase, identified from an environmental isolate of Kluyvera intermedia DW18.</title>
        <authorList>
            <person name="Sha Y."/>
        </authorList>
    </citation>
    <scope>NUCLEOTIDE SEQUENCE</scope>
    <source>
        <strain evidence="5">DW18</strain>
    </source>
</reference>
<dbReference type="RefSeq" id="WP_062772960.1">
    <property type="nucleotide sequence ID" value="NZ_CP119319.1"/>
</dbReference>
<evidence type="ECO:0000256" key="1">
    <source>
        <dbReference type="ARBA" id="ARBA00022448"/>
    </source>
</evidence>
<dbReference type="GO" id="GO:0005524">
    <property type="term" value="F:ATP binding"/>
    <property type="evidence" value="ECO:0007669"/>
    <property type="project" value="UniProtKB-KW"/>
</dbReference>
<dbReference type="InterPro" id="IPR015856">
    <property type="entry name" value="ABC_transpr_CbiO/EcfA_su"/>
</dbReference>
<evidence type="ECO:0000259" key="4">
    <source>
        <dbReference type="PROSITE" id="PS50893"/>
    </source>
</evidence>
<dbReference type="EMBL" id="CP123488">
    <property type="protein sequence ID" value="WGL56974.1"/>
    <property type="molecule type" value="Genomic_DNA"/>
</dbReference>
<dbReference type="Gene3D" id="3.40.50.300">
    <property type="entry name" value="P-loop containing nucleotide triphosphate hydrolases"/>
    <property type="match status" value="1"/>
</dbReference>
<dbReference type="InterPro" id="IPR027417">
    <property type="entry name" value="P-loop_NTPase"/>
</dbReference>
<dbReference type="GO" id="GO:0043190">
    <property type="term" value="C:ATP-binding cassette (ABC) transporter complex"/>
    <property type="evidence" value="ECO:0007669"/>
    <property type="project" value="TreeGrafter"/>
</dbReference>
<keyword evidence="1" id="KW-0813">Transport</keyword>
<dbReference type="Proteomes" id="UP001177527">
    <property type="component" value="Chromosome"/>
</dbReference>
<dbReference type="Pfam" id="PF00005">
    <property type="entry name" value="ABC_tran"/>
    <property type="match status" value="1"/>
</dbReference>
<dbReference type="CDD" id="cd03225">
    <property type="entry name" value="ABC_cobalt_CbiO_domain1"/>
    <property type="match status" value="1"/>
</dbReference>
<dbReference type="PANTHER" id="PTHR43553">
    <property type="entry name" value="HEAVY METAL TRANSPORTER"/>
    <property type="match status" value="1"/>
</dbReference>